<feature type="transmembrane region" description="Helical" evidence="1">
    <location>
        <begin position="56"/>
        <end position="82"/>
    </location>
</feature>
<dbReference type="EMBL" id="MFBS01000025">
    <property type="protein sequence ID" value="OGE09094.1"/>
    <property type="molecule type" value="Genomic_DNA"/>
</dbReference>
<sequence length="113" mass="12120">MTEHQPIQTAEQLNTEIQLYDKAKLIRAGMFLIAVSLAAAILSLDKTVSNDTIKQIAGLGYFLLVAPAGAALAGGTVFQMLYANNTAHEARNAGYQVEGTFVRSIRAPEPTNL</sequence>
<keyword evidence="1" id="KW-1133">Transmembrane helix</keyword>
<protein>
    <submittedName>
        <fullName evidence="2">Uncharacterized protein</fullName>
    </submittedName>
</protein>
<evidence type="ECO:0000256" key="1">
    <source>
        <dbReference type="SAM" id="Phobius"/>
    </source>
</evidence>
<keyword evidence="1" id="KW-0812">Transmembrane</keyword>
<reference evidence="2 3" key="1">
    <citation type="journal article" date="2016" name="Nat. Commun.">
        <title>Thousands of microbial genomes shed light on interconnected biogeochemical processes in an aquifer system.</title>
        <authorList>
            <person name="Anantharaman K."/>
            <person name="Brown C.T."/>
            <person name="Hug L.A."/>
            <person name="Sharon I."/>
            <person name="Castelle C.J."/>
            <person name="Probst A.J."/>
            <person name="Thomas B.C."/>
            <person name="Singh A."/>
            <person name="Wilkins M.J."/>
            <person name="Karaoz U."/>
            <person name="Brodie E.L."/>
            <person name="Williams K.H."/>
            <person name="Hubbard S.S."/>
            <person name="Banfield J.F."/>
        </authorList>
    </citation>
    <scope>NUCLEOTIDE SEQUENCE [LARGE SCALE GENOMIC DNA]</scope>
</reference>
<proteinExistence type="predicted"/>
<dbReference type="AlphaFoldDB" id="A0A1F5HY47"/>
<dbReference type="STRING" id="1797729.A3A60_01380"/>
<evidence type="ECO:0000313" key="2">
    <source>
        <dbReference type="EMBL" id="OGE09094.1"/>
    </source>
</evidence>
<gene>
    <name evidence="2" type="ORF">A3A60_01380</name>
</gene>
<organism evidence="2 3">
    <name type="scientific">Candidatus Curtissbacteria bacterium RIFCSPLOWO2_01_FULL_42_26</name>
    <dbReference type="NCBI Taxonomy" id="1797729"/>
    <lineage>
        <taxon>Bacteria</taxon>
        <taxon>Candidatus Curtissiibacteriota</taxon>
    </lineage>
</organism>
<dbReference type="Proteomes" id="UP000179227">
    <property type="component" value="Unassembled WGS sequence"/>
</dbReference>
<feature type="transmembrane region" description="Helical" evidence="1">
    <location>
        <begin position="25"/>
        <end position="44"/>
    </location>
</feature>
<accession>A0A1F5HY47</accession>
<comment type="caution">
    <text evidence="2">The sequence shown here is derived from an EMBL/GenBank/DDBJ whole genome shotgun (WGS) entry which is preliminary data.</text>
</comment>
<evidence type="ECO:0000313" key="3">
    <source>
        <dbReference type="Proteomes" id="UP000179227"/>
    </source>
</evidence>
<name>A0A1F5HY47_9BACT</name>
<keyword evidence="1" id="KW-0472">Membrane</keyword>